<dbReference type="Gene3D" id="3.80.10.10">
    <property type="entry name" value="Ribonuclease Inhibitor"/>
    <property type="match status" value="1"/>
</dbReference>
<evidence type="ECO:0000313" key="2">
    <source>
        <dbReference type="Proteomes" id="UP001359559"/>
    </source>
</evidence>
<evidence type="ECO:0000313" key="1">
    <source>
        <dbReference type="EMBL" id="KAK7284642.1"/>
    </source>
</evidence>
<sequence>MAIFVIHHMQNIITQNTTSKHCTNLVFGSVVAFAVFWNGEEGKTKTKVLFLRCDTRNEPCEFSDERSVTKENEQENRRDCFNGRVRKLVLERCNLTGALDSKILNRLDQLRVLSFKGNSLSGQIPDLSPLINLKSVFLNDNNFSGVFPASVTVLHRVKNKTTNKQ</sequence>
<dbReference type="InterPro" id="IPR032675">
    <property type="entry name" value="LRR_dom_sf"/>
</dbReference>
<proteinExistence type="predicted"/>
<dbReference type="EMBL" id="JAYKXN010000005">
    <property type="protein sequence ID" value="KAK7284642.1"/>
    <property type="molecule type" value="Genomic_DNA"/>
</dbReference>
<dbReference type="InterPro" id="IPR046959">
    <property type="entry name" value="PRK1-6/SRF4-like"/>
</dbReference>
<dbReference type="PANTHER" id="PTHR48007">
    <property type="entry name" value="LEUCINE-RICH REPEAT RECEPTOR-LIKE PROTEIN KINASE PXC1"/>
    <property type="match status" value="1"/>
</dbReference>
<organism evidence="1 2">
    <name type="scientific">Clitoria ternatea</name>
    <name type="common">Butterfly pea</name>
    <dbReference type="NCBI Taxonomy" id="43366"/>
    <lineage>
        <taxon>Eukaryota</taxon>
        <taxon>Viridiplantae</taxon>
        <taxon>Streptophyta</taxon>
        <taxon>Embryophyta</taxon>
        <taxon>Tracheophyta</taxon>
        <taxon>Spermatophyta</taxon>
        <taxon>Magnoliopsida</taxon>
        <taxon>eudicotyledons</taxon>
        <taxon>Gunneridae</taxon>
        <taxon>Pentapetalae</taxon>
        <taxon>rosids</taxon>
        <taxon>fabids</taxon>
        <taxon>Fabales</taxon>
        <taxon>Fabaceae</taxon>
        <taxon>Papilionoideae</taxon>
        <taxon>50 kb inversion clade</taxon>
        <taxon>NPAAA clade</taxon>
        <taxon>indigoferoid/millettioid clade</taxon>
        <taxon>Phaseoleae</taxon>
        <taxon>Clitoria</taxon>
    </lineage>
</organism>
<comment type="caution">
    <text evidence="1">The sequence shown here is derived from an EMBL/GenBank/DDBJ whole genome shotgun (WGS) entry which is preliminary data.</text>
</comment>
<accession>A0AAN9P3N7</accession>
<dbReference type="PANTHER" id="PTHR48007:SF39">
    <property type="entry name" value="PROTEIN KINASE DOMAIN-CONTAINING PROTEIN"/>
    <property type="match status" value="1"/>
</dbReference>
<dbReference type="InterPro" id="IPR001611">
    <property type="entry name" value="Leu-rich_rpt"/>
</dbReference>
<dbReference type="SUPFAM" id="SSF52058">
    <property type="entry name" value="L domain-like"/>
    <property type="match status" value="1"/>
</dbReference>
<protein>
    <submittedName>
        <fullName evidence="1">Uncharacterized protein</fullName>
    </submittedName>
</protein>
<name>A0AAN9P3N7_CLITE</name>
<gene>
    <name evidence="1" type="ORF">RJT34_19392</name>
</gene>
<dbReference type="Pfam" id="PF00560">
    <property type="entry name" value="LRR_1"/>
    <property type="match status" value="2"/>
</dbReference>
<dbReference type="Proteomes" id="UP001359559">
    <property type="component" value="Unassembled WGS sequence"/>
</dbReference>
<dbReference type="AlphaFoldDB" id="A0AAN9P3N7"/>
<keyword evidence="2" id="KW-1185">Reference proteome</keyword>
<reference evidence="1 2" key="1">
    <citation type="submission" date="2024-01" db="EMBL/GenBank/DDBJ databases">
        <title>The genomes of 5 underutilized Papilionoideae crops provide insights into root nodulation and disease resistance.</title>
        <authorList>
            <person name="Yuan L."/>
        </authorList>
    </citation>
    <scope>NUCLEOTIDE SEQUENCE [LARGE SCALE GENOMIC DNA]</scope>
    <source>
        <strain evidence="1">LY-2023</strain>
        <tissue evidence="1">Leaf</tissue>
    </source>
</reference>